<dbReference type="Proteomes" id="UP001518989">
    <property type="component" value="Unassembled WGS sequence"/>
</dbReference>
<reference evidence="1 2" key="1">
    <citation type="submission" date="2020-09" db="EMBL/GenBank/DDBJ databases">
        <title>Roseomonas.</title>
        <authorList>
            <person name="Zhu W."/>
        </authorList>
    </citation>
    <scope>NUCLEOTIDE SEQUENCE [LARGE SCALE GENOMIC DNA]</scope>
    <source>
        <strain evidence="1 2">573</strain>
    </source>
</reference>
<protein>
    <submittedName>
        <fullName evidence="1">Uncharacterized protein</fullName>
    </submittedName>
</protein>
<dbReference type="RefSeq" id="WP_207419223.1">
    <property type="nucleotide sequence ID" value="NZ_CP061177.1"/>
</dbReference>
<keyword evidence="2" id="KW-1185">Reference proteome</keyword>
<proteinExistence type="predicted"/>
<accession>A0ABS3KU83</accession>
<comment type="caution">
    <text evidence="1">The sequence shown here is derived from an EMBL/GenBank/DDBJ whole genome shotgun (WGS) entry which is preliminary data.</text>
</comment>
<name>A0ABS3KU83_9PROT</name>
<dbReference type="EMBL" id="JACTNG010000012">
    <property type="protein sequence ID" value="MBO1081043.1"/>
    <property type="molecule type" value="Genomic_DNA"/>
</dbReference>
<evidence type="ECO:0000313" key="1">
    <source>
        <dbReference type="EMBL" id="MBO1081043.1"/>
    </source>
</evidence>
<gene>
    <name evidence="1" type="ORF">IAI61_18555</name>
</gene>
<evidence type="ECO:0000313" key="2">
    <source>
        <dbReference type="Proteomes" id="UP001518989"/>
    </source>
</evidence>
<sequence length="249" mass="24907">MAAGAQDSGFTQRGVTVETTAENAVVARTQALTAAQRQAYGKMASELGFSRSASDSQIESMVDSIIVEQERSTRSGYTGRLTVNFNPRRVASFAGISAGTAGTAQAGAAPSGPVNDAAPPIVPPGLAARTNGGAFNPASAFVESVTQFGGLAEWLDLRRRLLSSPAVASVDILAIAVDGARLRLGLRGAPAEAAQVLASEGIVLQQTGGIAPASGGGLAAPVRFGGTPGVATPVAAANAPWLLGLAGRV</sequence>
<organism evidence="1 2">
    <name type="scientific">Roseomonas haemaphysalidis</name>
    <dbReference type="NCBI Taxonomy" id="2768162"/>
    <lineage>
        <taxon>Bacteria</taxon>
        <taxon>Pseudomonadati</taxon>
        <taxon>Pseudomonadota</taxon>
        <taxon>Alphaproteobacteria</taxon>
        <taxon>Acetobacterales</taxon>
        <taxon>Roseomonadaceae</taxon>
        <taxon>Roseomonas</taxon>
    </lineage>
</organism>